<dbReference type="Proteomes" id="UP000247810">
    <property type="component" value="Unassembled WGS sequence"/>
</dbReference>
<feature type="region of interest" description="Disordered" evidence="1">
    <location>
        <begin position="192"/>
        <end position="231"/>
    </location>
</feature>
<keyword evidence="3" id="KW-1185">Reference proteome</keyword>
<dbReference type="AlphaFoldDB" id="A0A319DJS5"/>
<name>A0A319DJS5_9EURO</name>
<evidence type="ECO:0000313" key="2">
    <source>
        <dbReference type="EMBL" id="PYH94357.1"/>
    </source>
</evidence>
<accession>A0A319DJS5</accession>
<dbReference type="VEuPathDB" id="FungiDB:BO71DRAFT_430089"/>
<proteinExistence type="predicted"/>
<dbReference type="EMBL" id="KZ825873">
    <property type="protein sequence ID" value="PYH94357.1"/>
    <property type="molecule type" value="Genomic_DNA"/>
</dbReference>
<protein>
    <submittedName>
        <fullName evidence="2">Uncharacterized protein</fullName>
    </submittedName>
</protein>
<reference evidence="2 3" key="1">
    <citation type="submission" date="2018-02" db="EMBL/GenBank/DDBJ databases">
        <title>The genomes of Aspergillus section Nigri reveals drivers in fungal speciation.</title>
        <authorList>
            <consortium name="DOE Joint Genome Institute"/>
            <person name="Vesth T.C."/>
            <person name="Nybo J."/>
            <person name="Theobald S."/>
            <person name="Brandl J."/>
            <person name="Frisvad J.C."/>
            <person name="Nielsen K.F."/>
            <person name="Lyhne E.K."/>
            <person name="Kogle M.E."/>
            <person name="Kuo A."/>
            <person name="Riley R."/>
            <person name="Clum A."/>
            <person name="Nolan M."/>
            <person name="Lipzen A."/>
            <person name="Salamov A."/>
            <person name="Henrissat B."/>
            <person name="Wiebenga A."/>
            <person name="De vries R.P."/>
            <person name="Grigoriev I.V."/>
            <person name="Mortensen U.H."/>
            <person name="Andersen M.R."/>
            <person name="Baker S.E."/>
        </authorList>
    </citation>
    <scope>NUCLEOTIDE SEQUENCE [LARGE SCALE GENOMIC DNA]</scope>
    <source>
        <strain evidence="2 3">CBS 707.79</strain>
    </source>
</reference>
<evidence type="ECO:0000256" key="1">
    <source>
        <dbReference type="SAM" id="MobiDB-lite"/>
    </source>
</evidence>
<organism evidence="2 3">
    <name type="scientific">Aspergillus ellipticus CBS 707.79</name>
    <dbReference type="NCBI Taxonomy" id="1448320"/>
    <lineage>
        <taxon>Eukaryota</taxon>
        <taxon>Fungi</taxon>
        <taxon>Dikarya</taxon>
        <taxon>Ascomycota</taxon>
        <taxon>Pezizomycotina</taxon>
        <taxon>Eurotiomycetes</taxon>
        <taxon>Eurotiomycetidae</taxon>
        <taxon>Eurotiales</taxon>
        <taxon>Aspergillaceae</taxon>
        <taxon>Aspergillus</taxon>
        <taxon>Aspergillus subgen. Circumdati</taxon>
    </lineage>
</organism>
<sequence length="231" mass="26601">MSTVHDTNHLLFIGASFTPVVMRSIAPTMPVTVCNHVPLFRWTSRFGYMRPDTPVLEIEWLVRKRHLPDEATNNFWVDESFRTLARGIKKIRAKCPWLKPMFGYTTRKSRTLLYREVLSDDPDVRADGSLTIERLDFHGRSIFNEDDGQDAMLLKHIVGGNREESNDFIEDELPEVLPAWWLPQVYEEVVFSEDDSDGSDPNRVECSGGEDSNHSDTESENDGRLLDDVIW</sequence>
<evidence type="ECO:0000313" key="3">
    <source>
        <dbReference type="Proteomes" id="UP000247810"/>
    </source>
</evidence>
<feature type="compositionally biased region" description="Basic and acidic residues" evidence="1">
    <location>
        <begin position="211"/>
        <end position="231"/>
    </location>
</feature>
<gene>
    <name evidence="2" type="ORF">BO71DRAFT_430089</name>
</gene>